<feature type="region of interest" description="Disordered" evidence="7">
    <location>
        <begin position="380"/>
        <end position="404"/>
    </location>
</feature>
<keyword evidence="13" id="KW-1185">Reference proteome</keyword>
<keyword evidence="6" id="KW-0572">Peptidoglycan-anchor</keyword>
<proteinExistence type="inferred from homology"/>
<sequence length="444" mass="48958">MKKLLAISLTICLILSNIIAFINPVKADEKKSILDSAKLIHSDSIENHVWGLSEAVTLEYKWSIKSKEKDFKETFSIPDELKIENEFNSNILTSEGIDLGTLNVTTDGKVTVHFTDQSNYIEKNNDIKGVFTFNTIFNPKVVDKPGDYKIDFGIGPDTYNIKIVNKETYSYIDEKNGDKTSDKSTGNADVVLTTVDSIDKNKLYGAIFDLLDEAGNMIREGLTTNGDGIIIIKDLKPGKYNFVQTKASDGYVLDSMKISFEIKSGQHASINLIKENDKEDMIKPNTGSVMLVAVDYKSDYNIPGVEFKLLDYKENMLEEGLVTDRNGKITIKNLKPGKYIFVQTKASEGYRLDSKKIEFQIKNGELVVVKSVNYKNGVYPPGTETGGNNNNSGNTNNTGKLTGLNTNKPATLPQTGGVLGSVGILFAGLSMVGLGVYLFRVKKA</sequence>
<comment type="subcellular location">
    <subcellularLocation>
        <location evidence="1">Secreted</location>
        <location evidence="1">Cell wall</location>
        <topology evidence="1">Peptidoglycan-anchor</topology>
    </subcellularLocation>
</comment>
<keyword evidence="8" id="KW-0812">Transmembrane</keyword>
<comment type="similarity">
    <text evidence="2">Belongs to the serine-aspartate repeat-containing protein (SDr) family.</text>
</comment>
<evidence type="ECO:0000259" key="11">
    <source>
        <dbReference type="Pfam" id="PF17961"/>
    </source>
</evidence>
<feature type="compositionally biased region" description="Low complexity" evidence="7">
    <location>
        <begin position="382"/>
        <end position="404"/>
    </location>
</feature>
<reference evidence="12 13" key="1">
    <citation type="submission" date="2021-03" db="EMBL/GenBank/DDBJ databases">
        <title>Genomic Encyclopedia of Type Strains, Phase IV (KMG-IV): sequencing the most valuable type-strain genomes for metagenomic binning, comparative biology and taxonomic classification.</title>
        <authorList>
            <person name="Goeker M."/>
        </authorList>
    </citation>
    <scope>NUCLEOTIDE SEQUENCE [LARGE SCALE GENOMIC DNA]</scope>
    <source>
        <strain evidence="12 13">DSM 1289</strain>
    </source>
</reference>
<dbReference type="Pfam" id="PF17802">
    <property type="entry name" value="SpaA"/>
    <property type="match status" value="2"/>
</dbReference>
<keyword evidence="5 9" id="KW-0732">Signal</keyword>
<dbReference type="RefSeq" id="WP_209455737.1">
    <property type="nucleotide sequence ID" value="NZ_BAAACS010000017.1"/>
</dbReference>
<name>A0ABS4E8A2_9FIRM</name>
<feature type="transmembrane region" description="Helical" evidence="8">
    <location>
        <begin position="418"/>
        <end position="439"/>
    </location>
</feature>
<feature type="chain" id="PRO_5045638716" evidence="9">
    <location>
        <begin position="28"/>
        <end position="444"/>
    </location>
</feature>
<evidence type="ECO:0000313" key="12">
    <source>
        <dbReference type="EMBL" id="MBP1854176.1"/>
    </source>
</evidence>
<evidence type="ECO:0000256" key="6">
    <source>
        <dbReference type="ARBA" id="ARBA00023088"/>
    </source>
</evidence>
<keyword evidence="3" id="KW-0134">Cell wall</keyword>
<gene>
    <name evidence="12" type="ORF">J2Z43_000566</name>
</gene>
<dbReference type="InterPro" id="IPR041033">
    <property type="entry name" value="SpaA_PFL_dom_1"/>
</dbReference>
<dbReference type="InterPro" id="IPR008966">
    <property type="entry name" value="Adhesion_dom_sf"/>
</dbReference>
<keyword evidence="8" id="KW-0472">Membrane</keyword>
<feature type="signal peptide" evidence="9">
    <location>
        <begin position="1"/>
        <end position="27"/>
    </location>
</feature>
<dbReference type="PANTHER" id="PTHR36108:SF13">
    <property type="entry name" value="COLOSSIN-B-RELATED"/>
    <property type="match status" value="1"/>
</dbReference>
<dbReference type="EMBL" id="JAGGJX010000001">
    <property type="protein sequence ID" value="MBP1854176.1"/>
    <property type="molecule type" value="Genomic_DNA"/>
</dbReference>
<dbReference type="Gene3D" id="2.60.40.10">
    <property type="entry name" value="Immunoglobulins"/>
    <property type="match status" value="2"/>
</dbReference>
<dbReference type="InterPro" id="IPR041171">
    <property type="entry name" value="SDR_Ig"/>
</dbReference>
<evidence type="ECO:0000256" key="8">
    <source>
        <dbReference type="SAM" id="Phobius"/>
    </source>
</evidence>
<dbReference type="Pfam" id="PF17961">
    <property type="entry name" value="Big_8"/>
    <property type="match status" value="1"/>
</dbReference>
<keyword evidence="4" id="KW-0964">Secreted</keyword>
<keyword evidence="8" id="KW-1133">Transmembrane helix</keyword>
<dbReference type="SUPFAM" id="SSF49401">
    <property type="entry name" value="Bacterial adhesins"/>
    <property type="match status" value="1"/>
</dbReference>
<dbReference type="InterPro" id="IPR011252">
    <property type="entry name" value="Fibrogen-bd_dom1"/>
</dbReference>
<evidence type="ECO:0000259" key="10">
    <source>
        <dbReference type="Pfam" id="PF17802"/>
    </source>
</evidence>
<evidence type="ECO:0000256" key="5">
    <source>
        <dbReference type="ARBA" id="ARBA00022729"/>
    </source>
</evidence>
<comment type="caution">
    <text evidence="12">The sequence shown here is derived from an EMBL/GenBank/DDBJ whole genome shotgun (WGS) entry which is preliminary data.</text>
</comment>
<feature type="domain" description="SpaA-like prealbumin fold" evidence="10">
    <location>
        <begin position="190"/>
        <end position="272"/>
    </location>
</feature>
<dbReference type="InterPro" id="IPR013783">
    <property type="entry name" value="Ig-like_fold"/>
</dbReference>
<feature type="domain" description="SDR-like Ig" evidence="11">
    <location>
        <begin position="54"/>
        <end position="144"/>
    </location>
</feature>
<protein>
    <submittedName>
        <fullName evidence="12">LPXTG-motif cell wall-anchored protein</fullName>
    </submittedName>
</protein>
<evidence type="ECO:0000256" key="7">
    <source>
        <dbReference type="SAM" id="MobiDB-lite"/>
    </source>
</evidence>
<accession>A0ABS4E8A2</accession>
<evidence type="ECO:0000313" key="13">
    <source>
        <dbReference type="Proteomes" id="UP000767291"/>
    </source>
</evidence>
<dbReference type="Proteomes" id="UP000767291">
    <property type="component" value="Unassembled WGS sequence"/>
</dbReference>
<evidence type="ECO:0000256" key="1">
    <source>
        <dbReference type="ARBA" id="ARBA00004168"/>
    </source>
</evidence>
<dbReference type="SUPFAM" id="SSF49478">
    <property type="entry name" value="Cna protein B-type domain"/>
    <property type="match status" value="2"/>
</dbReference>
<evidence type="ECO:0000256" key="3">
    <source>
        <dbReference type="ARBA" id="ARBA00022512"/>
    </source>
</evidence>
<evidence type="ECO:0000256" key="9">
    <source>
        <dbReference type="SAM" id="SignalP"/>
    </source>
</evidence>
<evidence type="ECO:0000256" key="4">
    <source>
        <dbReference type="ARBA" id="ARBA00022525"/>
    </source>
</evidence>
<dbReference type="Gene3D" id="2.60.40.1280">
    <property type="match status" value="1"/>
</dbReference>
<feature type="domain" description="SpaA-like prealbumin fold" evidence="10">
    <location>
        <begin position="288"/>
        <end position="373"/>
    </location>
</feature>
<evidence type="ECO:0000256" key="2">
    <source>
        <dbReference type="ARBA" id="ARBA00007257"/>
    </source>
</evidence>
<organism evidence="12 13">
    <name type="scientific">Metaclostridioides mangenotii</name>
    <dbReference type="NCBI Taxonomy" id="1540"/>
    <lineage>
        <taxon>Bacteria</taxon>
        <taxon>Bacillati</taxon>
        <taxon>Bacillota</taxon>
        <taxon>Clostridia</taxon>
        <taxon>Peptostreptococcales</taxon>
        <taxon>Peptostreptococcaceae</taxon>
        <taxon>Metaclostridioides</taxon>
    </lineage>
</organism>
<dbReference type="NCBIfam" id="TIGR01167">
    <property type="entry name" value="LPXTG_anchor"/>
    <property type="match status" value="1"/>
</dbReference>
<dbReference type="PANTHER" id="PTHR36108">
    <property type="entry name" value="COLOSSIN-B-RELATED"/>
    <property type="match status" value="1"/>
</dbReference>